<dbReference type="EMBL" id="JARAWC010000078">
    <property type="protein sequence ID" value="MDX2967011.1"/>
    <property type="molecule type" value="Genomic_DNA"/>
</dbReference>
<name>A0AAP6ELY5_9ACTN</name>
<evidence type="ECO:0008006" key="6">
    <source>
        <dbReference type="Google" id="ProtNLM"/>
    </source>
</evidence>
<dbReference type="InterPro" id="IPR036938">
    <property type="entry name" value="PAP2/HPO_sf"/>
</dbReference>
<feature type="transmembrane region" description="Helical" evidence="1">
    <location>
        <begin position="104"/>
        <end position="125"/>
    </location>
</feature>
<feature type="transmembrane region" description="Helical" evidence="1">
    <location>
        <begin position="38"/>
        <end position="57"/>
    </location>
</feature>
<evidence type="ECO:0000313" key="2">
    <source>
        <dbReference type="EMBL" id="MDX2967011.1"/>
    </source>
</evidence>
<keyword evidence="1" id="KW-0472">Membrane</keyword>
<dbReference type="SUPFAM" id="SSF48317">
    <property type="entry name" value="Acid phosphatase/Vanadium-dependent haloperoxidase"/>
    <property type="match status" value="1"/>
</dbReference>
<proteinExistence type="predicted"/>
<dbReference type="EMBL" id="JARAWP010000015">
    <property type="protein sequence ID" value="MDX3021312.1"/>
    <property type="molecule type" value="Genomic_DNA"/>
</dbReference>
<dbReference type="RefSeq" id="WP_010349968.1">
    <property type="nucleotide sequence ID" value="NZ_BCMK01000038.1"/>
</dbReference>
<dbReference type="Gene3D" id="1.20.144.10">
    <property type="entry name" value="Phosphatidic acid phosphatase type 2/haloperoxidase"/>
    <property type="match status" value="1"/>
</dbReference>
<feature type="transmembrane region" description="Helical" evidence="1">
    <location>
        <begin position="132"/>
        <end position="161"/>
    </location>
</feature>
<reference evidence="2 4" key="1">
    <citation type="journal article" date="2023" name="Microb. Genom.">
        <title>Mesoterricola silvestris gen. nov., sp. nov., Mesoterricola sediminis sp. nov., Geothrix oryzae sp. nov., Geothrix edaphica sp. nov., Geothrix rubra sp. nov., and Geothrix limicola sp. nov., six novel members of Acidobacteriota isolated from soils.</title>
        <authorList>
            <person name="Weisberg A.J."/>
            <person name="Pearce E."/>
            <person name="Kramer C.G."/>
            <person name="Chang J.H."/>
            <person name="Clarke C.R."/>
        </authorList>
    </citation>
    <scope>NUCLEOTIDE SEQUENCE</scope>
    <source>
        <strain evidence="3 4">NB05-1H</strain>
        <strain evidence="2">NRRL_B-16521</strain>
    </source>
</reference>
<feature type="transmembrane region" description="Helical" evidence="1">
    <location>
        <begin position="173"/>
        <end position="192"/>
    </location>
</feature>
<evidence type="ECO:0000256" key="1">
    <source>
        <dbReference type="SAM" id="Phobius"/>
    </source>
</evidence>
<keyword evidence="1" id="KW-1133">Transmembrane helix</keyword>
<sequence>MPATKSPTAQRITDVLEPRTWIILNTLVIGWHSSHWSGIAWGVFAAAFCAVIPMVFIKRGVKQGKYGDRHVGSRKQRFVVLPFILLSVAIGLGVMLACNAPQEMIAMVVTMMVTLFALTAITFAWKISVHQAVAAGSVVMIAVAYGPWALIGFVLVALVGWSRIELRDHTPAQVAAGTALGALLAVLTFAPLR</sequence>
<evidence type="ECO:0000313" key="3">
    <source>
        <dbReference type="EMBL" id="MDX3021312.1"/>
    </source>
</evidence>
<comment type="caution">
    <text evidence="2">The sequence shown here is derived from an EMBL/GenBank/DDBJ whole genome shotgun (WGS) entry which is preliminary data.</text>
</comment>
<dbReference type="AlphaFoldDB" id="A0AAP6ELY5"/>
<keyword evidence="1" id="KW-0812">Transmembrane</keyword>
<dbReference type="GeneID" id="69810907"/>
<dbReference type="Proteomes" id="UP001282288">
    <property type="component" value="Unassembled WGS sequence"/>
</dbReference>
<accession>A0AAP6ELY5</accession>
<dbReference type="Proteomes" id="UP001272987">
    <property type="component" value="Unassembled WGS sequence"/>
</dbReference>
<protein>
    <recommendedName>
        <fullName evidence="6">PAP2 superfamily protein</fullName>
    </recommendedName>
</protein>
<evidence type="ECO:0000313" key="5">
    <source>
        <dbReference type="Proteomes" id="UP001282288"/>
    </source>
</evidence>
<feature type="transmembrane region" description="Helical" evidence="1">
    <location>
        <begin position="78"/>
        <end position="98"/>
    </location>
</feature>
<organism evidence="2 5">
    <name type="scientific">Streptomyces acidiscabies</name>
    <dbReference type="NCBI Taxonomy" id="42234"/>
    <lineage>
        <taxon>Bacteria</taxon>
        <taxon>Bacillati</taxon>
        <taxon>Actinomycetota</taxon>
        <taxon>Actinomycetes</taxon>
        <taxon>Kitasatosporales</taxon>
        <taxon>Streptomycetaceae</taxon>
        <taxon>Streptomyces</taxon>
    </lineage>
</organism>
<keyword evidence="4" id="KW-1185">Reference proteome</keyword>
<gene>
    <name evidence="2" type="ORF">PV399_46055</name>
    <name evidence="3" type="ORF">PV666_25965</name>
</gene>
<evidence type="ECO:0000313" key="4">
    <source>
        <dbReference type="Proteomes" id="UP001272987"/>
    </source>
</evidence>